<keyword evidence="3" id="KW-1185">Reference proteome</keyword>
<accession>A0ABU7TJ91</accession>
<evidence type="ECO:0000313" key="3">
    <source>
        <dbReference type="Proteomes" id="UP001355206"/>
    </source>
</evidence>
<dbReference type="Pfam" id="PF13473">
    <property type="entry name" value="Cupredoxin_1"/>
    <property type="match status" value="1"/>
</dbReference>
<dbReference type="EMBL" id="MLCA01000001">
    <property type="protein sequence ID" value="MEE7489849.1"/>
    <property type="molecule type" value="Genomic_DNA"/>
</dbReference>
<comment type="caution">
    <text evidence="2">The sequence shown here is derived from an EMBL/GenBank/DDBJ whole genome shotgun (WGS) entry which is preliminary data.</text>
</comment>
<proteinExistence type="predicted"/>
<dbReference type="InterPro" id="IPR008972">
    <property type="entry name" value="Cupredoxin"/>
</dbReference>
<gene>
    <name evidence="2" type="ORF">MOTC310_04945</name>
</gene>
<sequence length="159" mass="16756">MTKSGFRLGAARSAWRIAAAVAAGLWVGSLTGFLTDGARAAEAMPSVDLTMTAENGAAKCAPAELRLPADTDVSIRVQNKSTSQIVLTAPQIFENKNVLHHDGDVVHVASNEGYTVKQNGKGEIRVRTIAAGQYPYGCTSVNDKSQPFRGTLTLSPAAR</sequence>
<name>A0ABU7TJ91_9HYPH</name>
<organism evidence="2 3">
    <name type="scientific">Methylobacterium oryzae</name>
    <dbReference type="NCBI Taxonomy" id="334852"/>
    <lineage>
        <taxon>Bacteria</taxon>
        <taxon>Pseudomonadati</taxon>
        <taxon>Pseudomonadota</taxon>
        <taxon>Alphaproteobacteria</taxon>
        <taxon>Hyphomicrobiales</taxon>
        <taxon>Methylobacteriaceae</taxon>
        <taxon>Methylobacterium</taxon>
    </lineage>
</organism>
<dbReference type="Proteomes" id="UP001355206">
    <property type="component" value="Unassembled WGS sequence"/>
</dbReference>
<feature type="domain" description="EfeO-type cupredoxin-like" evidence="1">
    <location>
        <begin position="36"/>
        <end position="152"/>
    </location>
</feature>
<evidence type="ECO:0000259" key="1">
    <source>
        <dbReference type="Pfam" id="PF13473"/>
    </source>
</evidence>
<dbReference type="InterPro" id="IPR028096">
    <property type="entry name" value="EfeO_Cupredoxin"/>
</dbReference>
<dbReference type="Gene3D" id="2.60.40.420">
    <property type="entry name" value="Cupredoxins - blue copper proteins"/>
    <property type="match status" value="1"/>
</dbReference>
<reference evidence="2 3" key="1">
    <citation type="journal article" date="2012" name="Genet. Mol. Biol.">
        <title>Analysis of 16S rRNA and mxaF genes revealing insights into Methylobacterium niche-specific plant association.</title>
        <authorList>
            <person name="Dourado M.N."/>
            <person name="Andreote F.D."/>
            <person name="Dini-Andreote F."/>
            <person name="Conti R."/>
            <person name="Araujo J.M."/>
            <person name="Araujo W.L."/>
        </authorList>
    </citation>
    <scope>NUCLEOTIDE SEQUENCE [LARGE SCALE GENOMIC DNA]</scope>
    <source>
        <strain evidence="2 3">TC3-10</strain>
    </source>
</reference>
<evidence type="ECO:0000313" key="2">
    <source>
        <dbReference type="EMBL" id="MEE7489849.1"/>
    </source>
</evidence>
<protein>
    <recommendedName>
        <fullName evidence="1">EfeO-type cupredoxin-like domain-containing protein</fullName>
    </recommendedName>
</protein>